<dbReference type="Proteomes" id="UP000616769">
    <property type="component" value="Unassembled WGS sequence"/>
</dbReference>
<dbReference type="Pfam" id="PF26116">
    <property type="entry name" value="FAM13A"/>
    <property type="match status" value="1"/>
</dbReference>
<feature type="compositionally biased region" description="Polar residues" evidence="3">
    <location>
        <begin position="370"/>
        <end position="380"/>
    </location>
</feature>
<feature type="region of interest" description="Disordered" evidence="3">
    <location>
        <begin position="393"/>
        <end position="426"/>
    </location>
</feature>
<feature type="compositionally biased region" description="Low complexity" evidence="3">
    <location>
        <begin position="591"/>
        <end position="600"/>
    </location>
</feature>
<feature type="region of interest" description="Disordered" evidence="3">
    <location>
        <begin position="512"/>
        <end position="531"/>
    </location>
</feature>
<feature type="coiled-coil region" evidence="2">
    <location>
        <begin position="1032"/>
        <end position="1059"/>
    </location>
</feature>
<dbReference type="SUPFAM" id="SSF48350">
    <property type="entry name" value="GTPase activation domain, GAP"/>
    <property type="match status" value="1"/>
</dbReference>
<proteinExistence type="inferred from homology"/>
<organism evidence="4 5">
    <name type="scientific">Sarcoptes scabiei</name>
    <name type="common">Itch mite</name>
    <name type="synonym">Acarus scabiei</name>
    <dbReference type="NCBI Taxonomy" id="52283"/>
    <lineage>
        <taxon>Eukaryota</taxon>
        <taxon>Metazoa</taxon>
        <taxon>Ecdysozoa</taxon>
        <taxon>Arthropoda</taxon>
        <taxon>Chelicerata</taxon>
        <taxon>Arachnida</taxon>
        <taxon>Acari</taxon>
        <taxon>Acariformes</taxon>
        <taxon>Sarcoptiformes</taxon>
        <taxon>Astigmata</taxon>
        <taxon>Psoroptidia</taxon>
        <taxon>Sarcoptoidea</taxon>
        <taxon>Sarcoptidae</taxon>
        <taxon>Sarcoptinae</taxon>
        <taxon>Sarcoptes</taxon>
    </lineage>
</organism>
<evidence type="ECO:0000313" key="4">
    <source>
        <dbReference type="EMBL" id="KPM10858.1"/>
    </source>
</evidence>
<protein>
    <submittedName>
        <fullName evidence="4">FAM13A-like protein</fullName>
    </submittedName>
</protein>
<comment type="caution">
    <text evidence="4">The sequence shown here is derived from an EMBL/GenBank/DDBJ whole genome shotgun (WGS) entry which is preliminary data.</text>
</comment>
<feature type="compositionally biased region" description="Low complexity" evidence="3">
    <location>
        <begin position="1009"/>
        <end position="1023"/>
    </location>
</feature>
<dbReference type="OrthoDB" id="185175at2759"/>
<gene>
    <name evidence="4" type="ORF">QR98_0094220</name>
</gene>
<sequence>MKSRIRRISASVDTALISSSSSSEVIPSGGGNTNAGIINTGLGNVNVINEGCDSSSTTEINQHENFGSQYGPNNPSSKVSHSLETILSNSNYCGLKSLDICGTESRIERMPCPGCLTSGPSNSSSTGSINETQNSSGHFSPYGTNIGGFCGNQTDDMNSSFSSIVASTTSSGNSSSSTSSASSIGGVNSSCLIPFIVTRLCTYIENQGGMVQEGLFRISGNAKLVDKLKQSFDRYGDAPLESEGDLASAAALLKQFLRELPQPLIPNGIVFAPNIFRVCVDTFQGLKDQSAANEVVNLLIREFAEIFNDTSDGGCHSIDRADSYGDFSCESDLQFSINSNPDIREDDNHKIFGEKQSDSGNKSTDENEQQELTTDVDSTTEYDSVKELAIDLNQRRRSYQQRKPSQIDDLDQNRCQSFDQPENVDSNNHKFFIRHLPKRCNSEEMYLQTSNNDRRFSIKKDDRYRRNSHSHEIIITNSSDSVSTDDNTTTATSTGPTICSVIIGIDQIDLDKRKNSNNSQSGDVTDISDDNFGNSFVPDYSKLLMCDMTEMRGARSSSYGSDCTENIMVQATLSFASEDDEDDSLLKSIASDCSNNNTSSSDDKTDQDENHDEKNDRNRMNADRTIAVEEEQSTRKGLTSKNQNEMVILPSNTITTSQISSVENEGCDAAKLEADDDKKASQESPTRNSIKIDSNIAKQESKMDLKFNADDKTDCGSDNFKNDANQMPSSSKTPKDIVFEQKSRNRRLKSIRRKINQFEIDFEKENGFKASFENKMVSSFTRPLMLELSSLLNLDMRNLKDLEYLRKESECFDYIVEDFDHSNPRFEERKLEKSFAPTTIEITDSAKMSNDEKRSILNEQSHYTTDYIFNTIFGSKREKNLAKISEMMSEIQRTLNEKRIQAKRPESLDSMTVMQIFDEKLALQKALLRFEALLGRPSCKSERDIVRPVYDRYRLVKRYASKYSQKSISKSDNNNDLQPILENVPMHFAGSSSTASTMKSSNNDEKSSMETSLESSSKSNTKSIKNYHCMSRSELIELLQEYRQQKRNLRSVLRTFENDFQKKTGRRVEKEDKNNMSSVYSCYKNMKGKIRLIEALISKKNFNTDNE</sequence>
<feature type="region of interest" description="Disordered" evidence="3">
    <location>
        <begin position="352"/>
        <end position="380"/>
    </location>
</feature>
<dbReference type="EMBL" id="JXLN01015892">
    <property type="protein sequence ID" value="KPM10858.1"/>
    <property type="molecule type" value="Genomic_DNA"/>
</dbReference>
<dbReference type="PANTHER" id="PTHR15904">
    <property type="entry name" value="FAM13"/>
    <property type="match status" value="1"/>
</dbReference>
<evidence type="ECO:0000313" key="5">
    <source>
        <dbReference type="Proteomes" id="UP000616769"/>
    </source>
</evidence>
<evidence type="ECO:0000256" key="3">
    <source>
        <dbReference type="SAM" id="MobiDB-lite"/>
    </source>
</evidence>
<reference evidence="4 5" key="1">
    <citation type="journal article" date="2015" name="Parasit. Vectors">
        <title>Draft genome of the scabies mite.</title>
        <authorList>
            <person name="Rider S.D.Jr."/>
            <person name="Morgan M.S."/>
            <person name="Arlian L.G."/>
        </authorList>
    </citation>
    <scope>NUCLEOTIDE SEQUENCE [LARGE SCALE GENOMIC DNA]</scope>
    <source>
        <strain evidence="4">Arlian Lab</strain>
    </source>
</reference>
<evidence type="ECO:0000256" key="2">
    <source>
        <dbReference type="SAM" id="Coils"/>
    </source>
</evidence>
<dbReference type="GO" id="GO:0007165">
    <property type="term" value="P:signal transduction"/>
    <property type="evidence" value="ECO:0007669"/>
    <property type="project" value="InterPro"/>
</dbReference>
<name>A0A132AIN0_SARSC</name>
<dbReference type="InterPro" id="IPR059029">
    <property type="entry name" value="FAM13A_dom"/>
</dbReference>
<evidence type="ECO:0000256" key="1">
    <source>
        <dbReference type="ARBA" id="ARBA00007549"/>
    </source>
</evidence>
<dbReference type="AlphaFoldDB" id="A0A132AIN0"/>
<dbReference type="SMART" id="SM00324">
    <property type="entry name" value="RhoGAP"/>
    <property type="match status" value="1"/>
</dbReference>
<feature type="compositionally biased region" description="Basic and acidic residues" evidence="3">
    <location>
        <begin position="601"/>
        <end position="622"/>
    </location>
</feature>
<accession>A0A132AIN0</accession>
<feature type="region of interest" description="Disordered" evidence="3">
    <location>
        <begin position="991"/>
        <end position="1023"/>
    </location>
</feature>
<dbReference type="VEuPathDB" id="VectorBase:SSCA003263"/>
<dbReference type="InterPro" id="IPR008936">
    <property type="entry name" value="Rho_GTPase_activation_prot"/>
</dbReference>
<keyword evidence="2" id="KW-0175">Coiled coil</keyword>
<comment type="similarity">
    <text evidence="1">Belongs to the FAM13 family.</text>
</comment>
<dbReference type="PANTHER" id="PTHR15904:SF17">
    <property type="entry name" value="RHO-GAP DOMAIN-CONTAINING PROTEIN"/>
    <property type="match status" value="1"/>
</dbReference>
<dbReference type="PROSITE" id="PS50238">
    <property type="entry name" value="RHOGAP"/>
    <property type="match status" value="1"/>
</dbReference>
<feature type="region of interest" description="Disordered" evidence="3">
    <location>
        <begin position="589"/>
        <end position="625"/>
    </location>
</feature>
<dbReference type="InterPro" id="IPR000198">
    <property type="entry name" value="RhoGAP_dom"/>
</dbReference>
<dbReference type="InterPro" id="IPR039102">
    <property type="entry name" value="FAM13"/>
</dbReference>
<feature type="compositionally biased region" description="Low complexity" evidence="3">
    <location>
        <begin position="991"/>
        <end position="1001"/>
    </location>
</feature>
<dbReference type="Gene3D" id="1.10.555.10">
    <property type="entry name" value="Rho GTPase activation protein"/>
    <property type="match status" value="1"/>
</dbReference>
<feature type="compositionally biased region" description="Polar residues" evidence="3">
    <location>
        <begin position="413"/>
        <end position="426"/>
    </location>
</feature>
<dbReference type="Pfam" id="PF00620">
    <property type="entry name" value="RhoGAP"/>
    <property type="match status" value="1"/>
</dbReference>